<dbReference type="SUPFAM" id="SSF53335">
    <property type="entry name" value="S-adenosyl-L-methionine-dependent methyltransferases"/>
    <property type="match status" value="1"/>
</dbReference>
<dbReference type="NCBIfam" id="TIGR00027">
    <property type="entry name" value="mthyl_TIGR00027"/>
    <property type="match status" value="1"/>
</dbReference>
<sequence length="288" mass="33371">MNKDLSQAEINDVTDTALWVAAYRAEESLRKDALFHDTFASLLVGEQGELIATRTQGSRYTAWSVVIRTHIIDHFIMNLIPTGIDTVLNLGAGLDTRPYRLNLPADLRWIEVDFPKIIDHKNAKLKDQTPHCKLERVQMDLSQVEIRDEFLSQISRESKNVLVITEGVIPYLSNDDARSLADALKKYHNFGHWITEYYSPEILKFLRTPKRLTQMRNAPFLFYPENWFEFFKQSGWNEQETKYFGVESEKLGRTPPTPGWLKSLDASDESAKKLIKYYLGYSIYKNVN</sequence>
<dbReference type="InterPro" id="IPR011610">
    <property type="entry name" value="SAM_mthyl_Trfase_ML2640-like"/>
</dbReference>
<evidence type="ECO:0000256" key="4">
    <source>
        <dbReference type="RuleBase" id="RU362030"/>
    </source>
</evidence>
<comment type="caution">
    <text evidence="5">The sequence shown here is derived from an EMBL/GenBank/DDBJ whole genome shotgun (WGS) entry which is preliminary data.</text>
</comment>
<keyword evidence="4" id="KW-0949">S-adenosyl-L-methionine</keyword>
<comment type="function">
    <text evidence="4">Exhibits S-adenosyl-L-methionine-dependent methyltransferase activity.</text>
</comment>
<gene>
    <name evidence="5" type="ORF">SHI21_08350</name>
</gene>
<dbReference type="EMBL" id="JAYGJQ010000001">
    <property type="protein sequence ID" value="MEA9356209.1"/>
    <property type="molecule type" value="Genomic_DNA"/>
</dbReference>
<dbReference type="InterPro" id="IPR029063">
    <property type="entry name" value="SAM-dependent_MTases_sf"/>
</dbReference>
<dbReference type="EC" id="2.1.1.-" evidence="4"/>
<organism evidence="5 6">
    <name type="scientific">Bacteriovorax antarcticus</name>
    <dbReference type="NCBI Taxonomy" id="3088717"/>
    <lineage>
        <taxon>Bacteria</taxon>
        <taxon>Pseudomonadati</taxon>
        <taxon>Bdellovibrionota</taxon>
        <taxon>Bacteriovoracia</taxon>
        <taxon>Bacteriovoracales</taxon>
        <taxon>Bacteriovoracaceae</taxon>
        <taxon>Bacteriovorax</taxon>
    </lineage>
</organism>
<keyword evidence="3 5" id="KW-0808">Transferase</keyword>
<dbReference type="Proteomes" id="UP001302274">
    <property type="component" value="Unassembled WGS sequence"/>
</dbReference>
<keyword evidence="6" id="KW-1185">Reference proteome</keyword>
<evidence type="ECO:0000313" key="5">
    <source>
        <dbReference type="EMBL" id="MEA9356209.1"/>
    </source>
</evidence>
<reference evidence="5 6" key="1">
    <citation type="submission" date="2023-11" db="EMBL/GenBank/DDBJ databases">
        <title>A Novel Polar Bacteriovorax (B. antarcticus) Isolated from the Biocrust in Antarctica.</title>
        <authorList>
            <person name="Mun W."/>
            <person name="Choi S.Y."/>
            <person name="Mitchell R.J."/>
        </authorList>
    </citation>
    <scope>NUCLEOTIDE SEQUENCE [LARGE SCALE GENOMIC DNA]</scope>
    <source>
        <strain evidence="5 6">PP10</strain>
    </source>
</reference>
<evidence type="ECO:0000313" key="6">
    <source>
        <dbReference type="Proteomes" id="UP001302274"/>
    </source>
</evidence>
<evidence type="ECO:0000256" key="3">
    <source>
        <dbReference type="ARBA" id="ARBA00022679"/>
    </source>
</evidence>
<protein>
    <recommendedName>
        <fullName evidence="4">S-adenosyl-L-methionine-dependent methyltransferase</fullName>
        <ecNumber evidence="4">2.1.1.-</ecNumber>
    </recommendedName>
</protein>
<evidence type="ECO:0000256" key="1">
    <source>
        <dbReference type="ARBA" id="ARBA00008138"/>
    </source>
</evidence>
<dbReference type="PANTHER" id="PTHR43619">
    <property type="entry name" value="S-ADENOSYL-L-METHIONINE-DEPENDENT METHYLTRANSFERASE YKTD-RELATED"/>
    <property type="match status" value="1"/>
</dbReference>
<accession>A0ABU5VT30</accession>
<dbReference type="GO" id="GO:0008168">
    <property type="term" value="F:methyltransferase activity"/>
    <property type="evidence" value="ECO:0007669"/>
    <property type="project" value="UniProtKB-KW"/>
</dbReference>
<proteinExistence type="inferred from homology"/>
<dbReference type="Pfam" id="PF04072">
    <property type="entry name" value="LCM"/>
    <property type="match status" value="1"/>
</dbReference>
<dbReference type="Gene3D" id="3.40.50.150">
    <property type="entry name" value="Vaccinia Virus protein VP39"/>
    <property type="match status" value="1"/>
</dbReference>
<evidence type="ECO:0000256" key="2">
    <source>
        <dbReference type="ARBA" id="ARBA00022603"/>
    </source>
</evidence>
<dbReference type="PANTHER" id="PTHR43619:SF2">
    <property type="entry name" value="S-ADENOSYL-L-METHIONINE-DEPENDENT METHYLTRANSFERASES SUPERFAMILY PROTEIN"/>
    <property type="match status" value="1"/>
</dbReference>
<keyword evidence="2 4" id="KW-0489">Methyltransferase</keyword>
<dbReference type="GO" id="GO:0032259">
    <property type="term" value="P:methylation"/>
    <property type="evidence" value="ECO:0007669"/>
    <property type="project" value="UniProtKB-KW"/>
</dbReference>
<name>A0ABU5VT30_9BACT</name>
<comment type="similarity">
    <text evidence="1 4">Belongs to the UPF0677 family.</text>
</comment>
<dbReference type="InterPro" id="IPR007213">
    <property type="entry name" value="Ppm1/Ppm2/Tcmp"/>
</dbReference>
<dbReference type="RefSeq" id="WP_323575892.1">
    <property type="nucleotide sequence ID" value="NZ_JAYGJQ010000001.1"/>
</dbReference>